<dbReference type="RefSeq" id="XP_033668205.1">
    <property type="nucleotide sequence ID" value="XM_033806478.1"/>
</dbReference>
<reference evidence="2" key="1">
    <citation type="journal article" date="2020" name="Stud. Mycol.">
        <title>101 Dothideomycetes genomes: a test case for predicting lifestyles and emergence of pathogens.</title>
        <authorList>
            <person name="Haridas S."/>
            <person name="Albert R."/>
            <person name="Binder M."/>
            <person name="Bloem J."/>
            <person name="Labutti K."/>
            <person name="Salamov A."/>
            <person name="Andreopoulos B."/>
            <person name="Baker S."/>
            <person name="Barry K."/>
            <person name="Bills G."/>
            <person name="Bluhm B."/>
            <person name="Cannon C."/>
            <person name="Castanera R."/>
            <person name="Culley D."/>
            <person name="Daum C."/>
            <person name="Ezra D."/>
            <person name="Gonzalez J."/>
            <person name="Henrissat B."/>
            <person name="Kuo A."/>
            <person name="Liang C."/>
            <person name="Lipzen A."/>
            <person name="Lutzoni F."/>
            <person name="Magnuson J."/>
            <person name="Mondo S."/>
            <person name="Nolan M."/>
            <person name="Ohm R."/>
            <person name="Pangilinan J."/>
            <person name="Park H.-J."/>
            <person name="Ramirez L."/>
            <person name="Alfaro M."/>
            <person name="Sun H."/>
            <person name="Tritt A."/>
            <person name="Yoshinaga Y."/>
            <person name="Zwiers L.-H."/>
            <person name="Turgeon B."/>
            <person name="Goodwin S."/>
            <person name="Spatafora J."/>
            <person name="Crous P."/>
            <person name="Grigoriev I."/>
        </authorList>
    </citation>
    <scope>NUCLEOTIDE SEQUENCE</scope>
    <source>
        <strain evidence="2">ATCC 36951</strain>
    </source>
</reference>
<proteinExistence type="predicted"/>
<organism evidence="2 3">
    <name type="scientific">Zasmidium cellare ATCC 36951</name>
    <dbReference type="NCBI Taxonomy" id="1080233"/>
    <lineage>
        <taxon>Eukaryota</taxon>
        <taxon>Fungi</taxon>
        <taxon>Dikarya</taxon>
        <taxon>Ascomycota</taxon>
        <taxon>Pezizomycotina</taxon>
        <taxon>Dothideomycetes</taxon>
        <taxon>Dothideomycetidae</taxon>
        <taxon>Mycosphaerellales</taxon>
        <taxon>Mycosphaerellaceae</taxon>
        <taxon>Zasmidium</taxon>
    </lineage>
</organism>
<name>A0A6A6CPC9_ZASCE</name>
<dbReference type="OrthoDB" id="3747467at2759"/>
<protein>
    <submittedName>
        <fullName evidence="2">Uncharacterized protein</fullName>
    </submittedName>
</protein>
<feature type="region of interest" description="Disordered" evidence="1">
    <location>
        <begin position="153"/>
        <end position="202"/>
    </location>
</feature>
<dbReference type="Proteomes" id="UP000799537">
    <property type="component" value="Unassembled WGS sequence"/>
</dbReference>
<sequence>MSTSAAALELAVVIYKPQKGNFYHWGLHVRNRISNAHHVFQVEGPQHELEPMRRDVKPYSSSRLLQTVVIGHLRDSDFSVMEQAIRAIEVQNDIPTWDCQEYVIDIMDSLEQRGLLGGMRKYSAVKKAIKNMRGDMDSTHLAVVNYDYARLHEDDDEDDDDDEESEETDDDDGLDDDEDDENDVQPRQFRSADKVQDSSDDE</sequence>
<feature type="compositionally biased region" description="Acidic residues" evidence="1">
    <location>
        <begin position="154"/>
        <end position="183"/>
    </location>
</feature>
<evidence type="ECO:0000313" key="2">
    <source>
        <dbReference type="EMBL" id="KAF2167316.1"/>
    </source>
</evidence>
<dbReference type="Pfam" id="PF20174">
    <property type="entry name" value="DUF6540"/>
    <property type="match status" value="1"/>
</dbReference>
<dbReference type="InterPro" id="IPR046670">
    <property type="entry name" value="DUF6540"/>
</dbReference>
<evidence type="ECO:0000256" key="1">
    <source>
        <dbReference type="SAM" id="MobiDB-lite"/>
    </source>
</evidence>
<evidence type="ECO:0000313" key="3">
    <source>
        <dbReference type="Proteomes" id="UP000799537"/>
    </source>
</evidence>
<dbReference type="AlphaFoldDB" id="A0A6A6CPC9"/>
<gene>
    <name evidence="2" type="ORF">M409DRAFT_22743</name>
</gene>
<keyword evidence="3" id="KW-1185">Reference proteome</keyword>
<accession>A0A6A6CPC9</accession>
<dbReference type="GeneID" id="54559750"/>
<feature type="compositionally biased region" description="Basic and acidic residues" evidence="1">
    <location>
        <begin position="190"/>
        <end position="202"/>
    </location>
</feature>
<dbReference type="EMBL" id="ML993594">
    <property type="protein sequence ID" value="KAF2167316.1"/>
    <property type="molecule type" value="Genomic_DNA"/>
</dbReference>